<reference evidence="1 2" key="1">
    <citation type="submission" date="2015-07" db="EMBL/GenBank/DDBJ databases">
        <title>The genome of Melipona quadrifasciata.</title>
        <authorList>
            <person name="Pan H."/>
            <person name="Kapheim K."/>
        </authorList>
    </citation>
    <scope>NUCLEOTIDE SEQUENCE [LARGE SCALE GENOMIC DNA]</scope>
    <source>
        <strain evidence="1">0111107301</strain>
        <tissue evidence="1">Whole body</tissue>
    </source>
</reference>
<gene>
    <name evidence="1" type="ORF">WN51_13772</name>
</gene>
<protein>
    <submittedName>
        <fullName evidence="1">Uncharacterized protein</fullName>
    </submittedName>
</protein>
<dbReference type="Proteomes" id="UP000053105">
    <property type="component" value="Unassembled WGS sequence"/>
</dbReference>
<evidence type="ECO:0000313" key="2">
    <source>
        <dbReference type="Proteomes" id="UP000053105"/>
    </source>
</evidence>
<sequence length="121" mass="14516">MGPSYIYYTDPHSYYPLQTLTTDERNFIAKLTPIRLHHPFKLPLQKNEQDTKRRRRHKPCYMVRASTTKHARCLASQRYIFSVFKESEMVFNFCHLLPTIRCYDTEHAVRNSESEEEKKSD</sequence>
<evidence type="ECO:0000313" key="1">
    <source>
        <dbReference type="EMBL" id="KOX73694.1"/>
    </source>
</evidence>
<dbReference type="EMBL" id="KQ435794">
    <property type="protein sequence ID" value="KOX73694.1"/>
    <property type="molecule type" value="Genomic_DNA"/>
</dbReference>
<accession>A0A0N1ITK6</accession>
<proteinExistence type="predicted"/>
<keyword evidence="2" id="KW-1185">Reference proteome</keyword>
<organism evidence="1 2">
    <name type="scientific">Melipona quadrifasciata</name>
    <dbReference type="NCBI Taxonomy" id="166423"/>
    <lineage>
        <taxon>Eukaryota</taxon>
        <taxon>Metazoa</taxon>
        <taxon>Ecdysozoa</taxon>
        <taxon>Arthropoda</taxon>
        <taxon>Hexapoda</taxon>
        <taxon>Insecta</taxon>
        <taxon>Pterygota</taxon>
        <taxon>Neoptera</taxon>
        <taxon>Endopterygota</taxon>
        <taxon>Hymenoptera</taxon>
        <taxon>Apocrita</taxon>
        <taxon>Aculeata</taxon>
        <taxon>Apoidea</taxon>
        <taxon>Anthophila</taxon>
        <taxon>Apidae</taxon>
        <taxon>Melipona</taxon>
    </lineage>
</organism>
<name>A0A0N1ITK6_9HYME</name>
<dbReference type="AlphaFoldDB" id="A0A0N1ITK6"/>